<keyword evidence="13" id="KW-1185">Reference proteome</keyword>
<evidence type="ECO:0000259" key="11">
    <source>
        <dbReference type="PROSITE" id="PS51027"/>
    </source>
</evidence>
<feature type="region of interest" description="Disordered" evidence="10">
    <location>
        <begin position="1"/>
        <end position="26"/>
    </location>
</feature>
<evidence type="ECO:0000313" key="13">
    <source>
        <dbReference type="Proteomes" id="UP001176961"/>
    </source>
</evidence>
<dbReference type="Proteomes" id="UP001176961">
    <property type="component" value="Unassembled WGS sequence"/>
</dbReference>
<feature type="compositionally biased region" description="Basic and acidic residues" evidence="10">
    <location>
        <begin position="275"/>
        <end position="285"/>
    </location>
</feature>
<dbReference type="GO" id="GO:0046872">
    <property type="term" value="F:metal ion binding"/>
    <property type="evidence" value="ECO:0007669"/>
    <property type="project" value="UniProtKB-KW"/>
</dbReference>
<evidence type="ECO:0000256" key="6">
    <source>
        <dbReference type="ARBA" id="ARBA00022801"/>
    </source>
</evidence>
<reference evidence="12" key="1">
    <citation type="submission" date="2023-07" db="EMBL/GenBank/DDBJ databases">
        <authorList>
            <consortium name="CYATHOMIX"/>
        </authorList>
    </citation>
    <scope>NUCLEOTIDE SEQUENCE</scope>
    <source>
        <strain evidence="12">N/A</strain>
    </source>
</reference>
<keyword evidence="2" id="KW-0548">Nucleotidyltransferase</keyword>
<keyword evidence="6" id="KW-0378">Hydrolase</keyword>
<evidence type="ECO:0000256" key="5">
    <source>
        <dbReference type="ARBA" id="ARBA00022759"/>
    </source>
</evidence>
<organism evidence="12 13">
    <name type="scientific">Cylicocyclus nassatus</name>
    <name type="common">Nematode worm</name>
    <dbReference type="NCBI Taxonomy" id="53992"/>
    <lineage>
        <taxon>Eukaryota</taxon>
        <taxon>Metazoa</taxon>
        <taxon>Ecdysozoa</taxon>
        <taxon>Nematoda</taxon>
        <taxon>Chromadorea</taxon>
        <taxon>Rhabditida</taxon>
        <taxon>Rhabditina</taxon>
        <taxon>Rhabditomorpha</taxon>
        <taxon>Strongyloidea</taxon>
        <taxon>Strongylidae</taxon>
        <taxon>Cylicocyclus</taxon>
    </lineage>
</organism>
<proteinExistence type="predicted"/>
<keyword evidence="1" id="KW-0808">Transferase</keyword>
<feature type="domain" description="Integrase-type" evidence="11">
    <location>
        <begin position="26"/>
        <end position="86"/>
    </location>
</feature>
<feature type="region of interest" description="Disordered" evidence="10">
    <location>
        <begin position="235"/>
        <end position="285"/>
    </location>
</feature>
<feature type="compositionally biased region" description="Basic and acidic residues" evidence="10">
    <location>
        <begin position="1"/>
        <end position="15"/>
    </location>
</feature>
<name>A0AA36DRY3_CYLNA</name>
<evidence type="ECO:0000256" key="3">
    <source>
        <dbReference type="ARBA" id="ARBA00022722"/>
    </source>
</evidence>
<protein>
    <recommendedName>
        <fullName evidence="11">Integrase-type domain-containing protein</fullName>
    </recommendedName>
</protein>
<evidence type="ECO:0000256" key="4">
    <source>
        <dbReference type="ARBA" id="ARBA00022723"/>
    </source>
</evidence>
<dbReference type="PROSITE" id="PS51027">
    <property type="entry name" value="INTEGRASE_DBD"/>
    <property type="match status" value="1"/>
</dbReference>
<keyword evidence="4" id="KW-0479">Metal-binding</keyword>
<dbReference type="GO" id="GO:0016787">
    <property type="term" value="F:hydrolase activity"/>
    <property type="evidence" value="ECO:0007669"/>
    <property type="project" value="UniProtKB-KW"/>
</dbReference>
<dbReference type="GO" id="GO:0015074">
    <property type="term" value="P:DNA integration"/>
    <property type="evidence" value="ECO:0007669"/>
    <property type="project" value="UniProtKB-KW"/>
</dbReference>
<keyword evidence="3" id="KW-0540">Nuclease</keyword>
<dbReference type="GO" id="GO:0016779">
    <property type="term" value="F:nucleotidyltransferase activity"/>
    <property type="evidence" value="ECO:0007669"/>
    <property type="project" value="UniProtKB-KW"/>
</dbReference>
<dbReference type="EMBL" id="CATQJL010000001">
    <property type="protein sequence ID" value="CAJ0591574.1"/>
    <property type="molecule type" value="Genomic_DNA"/>
</dbReference>
<dbReference type="GO" id="GO:0004519">
    <property type="term" value="F:endonuclease activity"/>
    <property type="evidence" value="ECO:0007669"/>
    <property type="project" value="UniProtKB-KW"/>
</dbReference>
<dbReference type="InterPro" id="IPR001037">
    <property type="entry name" value="Integrase_C_retrovir"/>
</dbReference>
<comment type="caution">
    <text evidence="12">The sequence shown here is derived from an EMBL/GenBank/DDBJ whole genome shotgun (WGS) entry which is preliminary data.</text>
</comment>
<gene>
    <name evidence="12" type="ORF">CYNAS_LOCUS3557</name>
</gene>
<feature type="compositionally biased region" description="Basic residues" evidence="10">
    <location>
        <begin position="253"/>
        <end position="274"/>
    </location>
</feature>
<evidence type="ECO:0000256" key="2">
    <source>
        <dbReference type="ARBA" id="ARBA00022695"/>
    </source>
</evidence>
<feature type="DNA-binding region" description="Integrase-type" evidence="9">
    <location>
        <begin position="26"/>
        <end position="86"/>
    </location>
</feature>
<accession>A0AA36DRY3</accession>
<sequence length="285" mass="33150">MRERMKASYDREKGVESCPAPPKVGDRVYMRIPSEKQSSSHPKLANPWEGPYRVIEASENSALITLINQDKEPVRVPFDLLRKLPRGISDEPLLTRKSRAAGSPYEDRNAEEWRRVGEVCREFVRFLTDPSRNFLAVTRDHYSGVLDHAPYTHLACCLGVNPRRSGAPFIGPQILTFLEKVRITVNDLIRLPKFEPATPELREQRRREKVLKARRRKEEYMPNFWVIADPQKRRHRAPITFEDPSQAPNRRNSPNRHHRSPSRHSSHSHHTHGHRRDDSTRRGGM</sequence>
<dbReference type="GO" id="GO:0003677">
    <property type="term" value="F:DNA binding"/>
    <property type="evidence" value="ECO:0007669"/>
    <property type="project" value="UniProtKB-KW"/>
</dbReference>
<keyword evidence="7" id="KW-0229">DNA integration</keyword>
<evidence type="ECO:0000313" key="12">
    <source>
        <dbReference type="EMBL" id="CAJ0591574.1"/>
    </source>
</evidence>
<evidence type="ECO:0000256" key="1">
    <source>
        <dbReference type="ARBA" id="ARBA00022679"/>
    </source>
</evidence>
<dbReference type="AlphaFoldDB" id="A0AA36DRY3"/>
<evidence type="ECO:0000256" key="9">
    <source>
        <dbReference type="PROSITE-ProRule" id="PRU00506"/>
    </source>
</evidence>
<evidence type="ECO:0000256" key="7">
    <source>
        <dbReference type="ARBA" id="ARBA00022908"/>
    </source>
</evidence>
<evidence type="ECO:0000256" key="8">
    <source>
        <dbReference type="ARBA" id="ARBA00023125"/>
    </source>
</evidence>
<keyword evidence="5" id="KW-0255">Endonuclease</keyword>
<evidence type="ECO:0000256" key="10">
    <source>
        <dbReference type="SAM" id="MobiDB-lite"/>
    </source>
</evidence>
<keyword evidence="8" id="KW-0238">DNA-binding</keyword>